<evidence type="ECO:0000256" key="1">
    <source>
        <dbReference type="ARBA" id="ARBA00007430"/>
    </source>
</evidence>
<accession>A0A329VID3</accession>
<dbReference type="PANTHER" id="PTHR43318">
    <property type="entry name" value="UDP-N-ACETYLGLUCOSAMINE 4,6-DEHYDRATASE"/>
    <property type="match status" value="1"/>
</dbReference>
<dbReference type="SUPFAM" id="SSF53335">
    <property type="entry name" value="S-adenosyl-L-methionine-dependent methyltransferases"/>
    <property type="match status" value="1"/>
</dbReference>
<dbReference type="AlphaFoldDB" id="A0A329VID3"/>
<evidence type="ECO:0000313" key="5">
    <source>
        <dbReference type="Proteomes" id="UP000250870"/>
    </source>
</evidence>
<comment type="caution">
    <text evidence="4">The sequence shown here is derived from an EMBL/GenBank/DDBJ whole genome shotgun (WGS) entry which is preliminary data.</text>
</comment>
<evidence type="ECO:0000313" key="4">
    <source>
        <dbReference type="EMBL" id="RAW91549.1"/>
    </source>
</evidence>
<keyword evidence="2" id="KW-0472">Membrane</keyword>
<dbReference type="Pfam" id="PF02719">
    <property type="entry name" value="Polysacc_synt_2"/>
    <property type="match status" value="1"/>
</dbReference>
<organism evidence="4 5">
    <name type="scientific">Photorhabdus laumondii subsp. clarkei</name>
    <dbReference type="NCBI Taxonomy" id="2029685"/>
    <lineage>
        <taxon>Bacteria</taxon>
        <taxon>Pseudomonadati</taxon>
        <taxon>Pseudomonadota</taxon>
        <taxon>Gammaproteobacteria</taxon>
        <taxon>Enterobacterales</taxon>
        <taxon>Morganellaceae</taxon>
        <taxon>Photorhabdus</taxon>
    </lineage>
</organism>
<gene>
    <name evidence="4" type="ORF">CKY01_08280</name>
</gene>
<dbReference type="RefSeq" id="WP_113025372.1">
    <property type="nucleotide sequence ID" value="NZ_CAWNWQ010000008.1"/>
</dbReference>
<evidence type="ECO:0000259" key="3">
    <source>
        <dbReference type="Pfam" id="PF02719"/>
    </source>
</evidence>
<dbReference type="Gene3D" id="3.40.50.720">
    <property type="entry name" value="NAD(P)-binding Rossmann-like Domain"/>
    <property type="match status" value="2"/>
</dbReference>
<dbReference type="PANTHER" id="PTHR43318:SF1">
    <property type="entry name" value="POLYSACCHARIDE BIOSYNTHESIS PROTEIN EPSC-RELATED"/>
    <property type="match status" value="1"/>
</dbReference>
<feature type="transmembrane region" description="Helical" evidence="2">
    <location>
        <begin position="81"/>
        <end position="101"/>
    </location>
</feature>
<dbReference type="EMBL" id="NSCI01000008">
    <property type="protein sequence ID" value="RAW91549.1"/>
    <property type="molecule type" value="Genomic_DNA"/>
</dbReference>
<protein>
    <submittedName>
        <fullName evidence="4">NADH-dependent dehydratase</fullName>
    </submittedName>
</protein>
<dbReference type="Pfam" id="PF13727">
    <property type="entry name" value="CoA_binding_3"/>
    <property type="match status" value="1"/>
</dbReference>
<keyword evidence="2" id="KW-1133">Transmembrane helix</keyword>
<feature type="transmembrane region" description="Helical" evidence="2">
    <location>
        <begin position="12"/>
        <end position="35"/>
    </location>
</feature>
<dbReference type="InterPro" id="IPR036291">
    <property type="entry name" value="NAD(P)-bd_dom_sf"/>
</dbReference>
<dbReference type="InterPro" id="IPR003869">
    <property type="entry name" value="Polysac_CapD-like"/>
</dbReference>
<dbReference type="SUPFAM" id="SSF51735">
    <property type="entry name" value="NAD(P)-binding Rossmann-fold domains"/>
    <property type="match status" value="1"/>
</dbReference>
<dbReference type="Proteomes" id="UP000250870">
    <property type="component" value="Unassembled WGS sequence"/>
</dbReference>
<comment type="similarity">
    <text evidence="1">Belongs to the polysaccharide synthase family.</text>
</comment>
<name>A0A329VID3_9GAMM</name>
<dbReference type="CDD" id="cd05237">
    <property type="entry name" value="UDP_invert_4-6DH_SDR_e"/>
    <property type="match status" value="1"/>
</dbReference>
<proteinExistence type="inferred from homology"/>
<reference evidence="4 5" key="1">
    <citation type="journal article" date="2018" name="Int. J. Syst. Evol. Microbiol.">
        <title>Whole-genome-based revisit of Photorhabdus phylogeny: proposal for the elevation of most Photorhabdus subspecies to the species level and description of one novel species Photorhabdus bodei sp. nov., and one novel subspecies Photorhabdus laumondii subsp. clarkei subsp. nov.</title>
        <authorList>
            <person name="Machado R.A.R."/>
            <person name="Wuthrich D."/>
            <person name="Kuhnert P."/>
            <person name="Arce C.C.M."/>
            <person name="Thonen L."/>
            <person name="Ruiz C."/>
            <person name="Zhang X."/>
            <person name="Robert C.A.M."/>
            <person name="Karimi J."/>
            <person name="Kamali S."/>
            <person name="Ma J."/>
            <person name="Bruggmann R."/>
            <person name="Erb M."/>
        </authorList>
    </citation>
    <scope>NUCLEOTIDE SEQUENCE [LARGE SCALE GENOMIC DNA]</scope>
    <source>
        <strain evidence="4 5">BOJ-47</strain>
    </source>
</reference>
<dbReference type="InterPro" id="IPR029063">
    <property type="entry name" value="SAM-dependent_MTases_sf"/>
</dbReference>
<feature type="transmembrane region" description="Helical" evidence="2">
    <location>
        <begin position="47"/>
        <end position="69"/>
    </location>
</feature>
<evidence type="ECO:0000256" key="2">
    <source>
        <dbReference type="SAM" id="Phobius"/>
    </source>
</evidence>
<keyword evidence="2" id="KW-0812">Transmembrane</keyword>
<sequence>MFFKPLLSLPRTAKSIIMIFSDTLLVTLSYWGAFWVRLDRQTPINSLPHWILLAIILPITILTFIKLGLYRIILRYINSRIVIGVLASIIFSSITFVLLAYFSNIFLPRTVPIIYLSFTLLFICGSRFILRLLLNQNVKTKSPIVIYGAGESGRQLISALTQTNHFFPVAFIDDSPHLNNSVIHGLTVYSPDKLEYLIKRYDVNKILLAMPRLSVEQRQKIISHLEYLSCEVLSIPKMSDLVEGRAKIDSLKKISIEELLGRDPVPPEHSLLKENITDKVVMVTGAGGSIGSELCRQIIRAKPRKLILFESSEYSLYTINKEIISICNDEIINVEIISLLGSVQKKDQLQQTMENFRVNTVYHAAAYKHVPLVEHNVIEGVKNNVFGTLYCAQAAINSNVSKFVLISTDKAVRPTNTMGATKRLAELILQALSKEQNKTNFCMVRFGNVLGSSGSVVPLFQEQINNGGPITLTHKDIIRYFMTIPEAAQLVIQAGAMGKGGDVFVLDMGKPVKIFDLAQRMIRLNGLTVKDEENPKGNINIEITGLRPGEKLYEELLIGNDVKGTIHPRIMTANEVMLEWPILHSLLTELDSACNDYDHMQIRSLLLKAPTAFQPTDEICDLVWKIQQQNENTNQPQS</sequence>
<feature type="domain" description="Polysaccharide biosynthesis protein CapD-like" evidence="3">
    <location>
        <begin position="281"/>
        <end position="574"/>
    </location>
</feature>
<dbReference type="InterPro" id="IPR051203">
    <property type="entry name" value="Polysaccharide_Synthase-Rel"/>
</dbReference>
<feature type="transmembrane region" description="Helical" evidence="2">
    <location>
        <begin position="113"/>
        <end position="134"/>
    </location>
</feature>